<evidence type="ECO:0000313" key="8">
    <source>
        <dbReference type="Proteomes" id="UP000014680"/>
    </source>
</evidence>
<dbReference type="RefSeq" id="XP_004253955.1">
    <property type="nucleotide sequence ID" value="XM_004253907.1"/>
</dbReference>
<keyword evidence="8" id="KW-1185">Reference proteome</keyword>
<dbReference type="PANTHER" id="PTHR31918:SF1">
    <property type="entry name" value="TRANSMEMBRANE PROTEIN 181"/>
    <property type="match status" value="1"/>
</dbReference>
<feature type="domain" description="Wntless-like transmembrane" evidence="6">
    <location>
        <begin position="195"/>
        <end position="434"/>
    </location>
</feature>
<accession>A0A0A1TZY1</accession>
<dbReference type="EMBL" id="KB206860">
    <property type="protein sequence ID" value="ELP87184.1"/>
    <property type="molecule type" value="Genomic_DNA"/>
</dbReference>
<feature type="transmembrane region" description="Helical" evidence="5">
    <location>
        <begin position="263"/>
        <end position="288"/>
    </location>
</feature>
<evidence type="ECO:0000256" key="5">
    <source>
        <dbReference type="SAM" id="Phobius"/>
    </source>
</evidence>
<dbReference type="PANTHER" id="PTHR31918">
    <property type="entry name" value="TRANSMEMBRANE PROTEIN 181"/>
    <property type="match status" value="1"/>
</dbReference>
<feature type="transmembrane region" description="Helical" evidence="5">
    <location>
        <begin position="415"/>
        <end position="438"/>
    </location>
</feature>
<feature type="transmembrane region" description="Helical" evidence="5">
    <location>
        <begin position="344"/>
        <end position="366"/>
    </location>
</feature>
<keyword evidence="4 5" id="KW-0472">Membrane</keyword>
<dbReference type="Pfam" id="PF06664">
    <property type="entry name" value="WLS-like_TM"/>
    <property type="match status" value="1"/>
</dbReference>
<evidence type="ECO:0000256" key="4">
    <source>
        <dbReference type="ARBA" id="ARBA00023136"/>
    </source>
</evidence>
<reference evidence="7 8" key="1">
    <citation type="submission" date="2012-10" db="EMBL/GenBank/DDBJ databases">
        <authorList>
            <person name="Zafar N."/>
            <person name="Inman J."/>
            <person name="Hall N."/>
            <person name="Lorenzi H."/>
            <person name="Caler E."/>
        </authorList>
    </citation>
    <scope>NUCLEOTIDE SEQUENCE [LARGE SCALE GENOMIC DNA]</scope>
    <source>
        <strain evidence="7 8">IP1</strain>
    </source>
</reference>
<evidence type="ECO:0000313" key="7">
    <source>
        <dbReference type="EMBL" id="ELP87184.1"/>
    </source>
</evidence>
<feature type="transmembrane region" description="Helical" evidence="5">
    <location>
        <begin position="17"/>
        <end position="40"/>
    </location>
</feature>
<proteinExistence type="predicted"/>
<dbReference type="GO" id="GO:0015643">
    <property type="term" value="F:toxic substance binding"/>
    <property type="evidence" value="ECO:0007669"/>
    <property type="project" value="InterPro"/>
</dbReference>
<dbReference type="OrthoDB" id="28186at2759"/>
<dbReference type="AlphaFoldDB" id="A0A0A1TZY1"/>
<dbReference type="GO" id="GO:0016020">
    <property type="term" value="C:membrane"/>
    <property type="evidence" value="ECO:0007669"/>
    <property type="project" value="UniProtKB-SubCell"/>
</dbReference>
<gene>
    <name evidence="7" type="ORF">EIN_093410</name>
</gene>
<feature type="transmembrane region" description="Helical" evidence="5">
    <location>
        <begin position="386"/>
        <end position="409"/>
    </location>
</feature>
<organism evidence="7 8">
    <name type="scientific">Entamoeba invadens IP1</name>
    <dbReference type="NCBI Taxonomy" id="370355"/>
    <lineage>
        <taxon>Eukaryota</taxon>
        <taxon>Amoebozoa</taxon>
        <taxon>Evosea</taxon>
        <taxon>Archamoebae</taxon>
        <taxon>Mastigamoebida</taxon>
        <taxon>Entamoebidae</taxon>
        <taxon>Entamoeba</taxon>
    </lineage>
</organism>
<protein>
    <recommendedName>
        <fullName evidence="6">Wntless-like transmembrane domain-containing protein</fullName>
    </recommendedName>
</protein>
<evidence type="ECO:0000256" key="3">
    <source>
        <dbReference type="ARBA" id="ARBA00022989"/>
    </source>
</evidence>
<feature type="transmembrane region" description="Helical" evidence="5">
    <location>
        <begin position="232"/>
        <end position="251"/>
    </location>
</feature>
<comment type="subcellular location">
    <subcellularLocation>
        <location evidence="1">Membrane</location>
        <topology evidence="1">Multi-pass membrane protein</topology>
    </subcellularLocation>
</comment>
<sequence>MGAFDDKQTLLSSLNRIGLVITAIVFAFLAIALTVISTAFTSTLTTTSTNYWQCLNQTSFNRSVCTQGVDPFPSGPEQAFIPSKVVIGRLARLNYKMFISLSASIPTPLTEAKHFTVPIHYALLGFETIGAANTTEIPELTSSVNVKFDCDKGACTTDLQLPQTIEYNFYTFTILPESFPKGLIIDPTLIVQTSNKIFTLCELFWRTSFIVIGSIQLCVFLICMRKERYQDWLFEQTCTGFLLYFLILFNNPMVYLEYQFRNWFFSLISSVMESFAIGYLLFYFLVVFDSLRKNMKAMNMKSLWLGFLVPRIVFCSIVAVAVGCFVFTQKVYDIKNLIAGTKNGVLITLGVLVILIVMTYTFWLFFSFIRTFTERKKLGEKGRRVIGFGIFTLIIVFVFTIVLTVLLFGGYDSSVFYLASIVYYNLYCFAMGFLMISYNKGVEQKKVKQFVIDNPSEIAMTVQDYGDDDEIIINEQVNEGVLNDEQISL</sequence>
<evidence type="ECO:0000256" key="2">
    <source>
        <dbReference type="ARBA" id="ARBA00022692"/>
    </source>
</evidence>
<dbReference type="KEGG" id="eiv:EIN_093410"/>
<dbReference type="InterPro" id="IPR047843">
    <property type="entry name" value="WLS-like_TM"/>
</dbReference>
<evidence type="ECO:0000256" key="1">
    <source>
        <dbReference type="ARBA" id="ARBA00004141"/>
    </source>
</evidence>
<keyword evidence="2 5" id="KW-0812">Transmembrane</keyword>
<evidence type="ECO:0000259" key="6">
    <source>
        <dbReference type="Pfam" id="PF06664"/>
    </source>
</evidence>
<dbReference type="InterPro" id="IPR040416">
    <property type="entry name" value="TMEM181"/>
</dbReference>
<name>A0A0A1TZY1_ENTIV</name>
<dbReference type="GeneID" id="14886511"/>
<feature type="transmembrane region" description="Helical" evidence="5">
    <location>
        <begin position="203"/>
        <end position="223"/>
    </location>
</feature>
<dbReference type="OMA" id="WGIDLAY"/>
<dbReference type="Proteomes" id="UP000014680">
    <property type="component" value="Unassembled WGS sequence"/>
</dbReference>
<dbReference type="VEuPathDB" id="AmoebaDB:EIN_093410"/>
<keyword evidence="3 5" id="KW-1133">Transmembrane helix</keyword>
<feature type="transmembrane region" description="Helical" evidence="5">
    <location>
        <begin position="308"/>
        <end position="332"/>
    </location>
</feature>